<dbReference type="InterPro" id="IPR057873">
    <property type="entry name" value="CTHRC1_C"/>
</dbReference>
<feature type="signal peptide" evidence="1">
    <location>
        <begin position="1"/>
        <end position="24"/>
    </location>
</feature>
<evidence type="ECO:0000313" key="4">
    <source>
        <dbReference type="Proteomes" id="UP001642483"/>
    </source>
</evidence>
<sequence length="285" mass="31708">MAKLTPFFLLFLVTLNLLISKGVAEGPQEVNEQVSGNDDDIIFEPLPSPLLSEKGDKESIIIIEDSNVNETTEVDDVPDVNQEYTRCMETIIQHEGYEEELCPYNRYGAPGIPGLHGLPGIPGLPGRKGDAGDCEDCVQDDDMYVPNMKQCAWNMYNFALSVGPVQTCSFIKKKKSTVLMVEWHGATRLKCSQTESCCSRWYFLFDGTECLDPQPIDAIIFLSTADEVLNFYKTMSIVGSCRGLSAGVHDVTLWVGECNGGYERGLVRTGWNSSSRIIIRELPYH</sequence>
<proteinExistence type="predicted"/>
<dbReference type="Pfam" id="PF25815">
    <property type="entry name" value="CTHRC1_C"/>
    <property type="match status" value="1"/>
</dbReference>
<feature type="domain" description="CTHRC1 C-terminal" evidence="2">
    <location>
        <begin position="144"/>
        <end position="279"/>
    </location>
</feature>
<evidence type="ECO:0000256" key="1">
    <source>
        <dbReference type="SAM" id="SignalP"/>
    </source>
</evidence>
<dbReference type="EMBL" id="CAWYQH010000046">
    <property type="protein sequence ID" value="CAK8678203.1"/>
    <property type="molecule type" value="Genomic_DNA"/>
</dbReference>
<gene>
    <name evidence="3" type="ORF">CVLEPA_LOCUS8146</name>
</gene>
<evidence type="ECO:0000313" key="3">
    <source>
        <dbReference type="EMBL" id="CAK8678203.1"/>
    </source>
</evidence>
<keyword evidence="4" id="KW-1185">Reference proteome</keyword>
<dbReference type="Proteomes" id="UP001642483">
    <property type="component" value="Unassembled WGS sequence"/>
</dbReference>
<reference evidence="3 4" key="1">
    <citation type="submission" date="2024-02" db="EMBL/GenBank/DDBJ databases">
        <authorList>
            <person name="Daric V."/>
            <person name="Darras S."/>
        </authorList>
    </citation>
    <scope>NUCLEOTIDE SEQUENCE [LARGE SCALE GENOMIC DNA]</scope>
</reference>
<evidence type="ECO:0000259" key="2">
    <source>
        <dbReference type="Pfam" id="PF25815"/>
    </source>
</evidence>
<organism evidence="3 4">
    <name type="scientific">Clavelina lepadiformis</name>
    <name type="common">Light-bulb sea squirt</name>
    <name type="synonym">Ascidia lepadiformis</name>
    <dbReference type="NCBI Taxonomy" id="159417"/>
    <lineage>
        <taxon>Eukaryota</taxon>
        <taxon>Metazoa</taxon>
        <taxon>Chordata</taxon>
        <taxon>Tunicata</taxon>
        <taxon>Ascidiacea</taxon>
        <taxon>Aplousobranchia</taxon>
        <taxon>Clavelinidae</taxon>
        <taxon>Clavelina</taxon>
    </lineage>
</organism>
<accession>A0ABP0FEU8</accession>
<feature type="chain" id="PRO_5047082882" description="CTHRC1 C-terminal domain-containing protein" evidence="1">
    <location>
        <begin position="25"/>
        <end position="285"/>
    </location>
</feature>
<keyword evidence="1" id="KW-0732">Signal</keyword>
<comment type="caution">
    <text evidence="3">The sequence shown here is derived from an EMBL/GenBank/DDBJ whole genome shotgun (WGS) entry which is preliminary data.</text>
</comment>
<protein>
    <recommendedName>
        <fullName evidence="2">CTHRC1 C-terminal domain-containing protein</fullName>
    </recommendedName>
</protein>
<name>A0ABP0FEU8_CLALP</name>